<proteinExistence type="predicted"/>
<keyword evidence="1" id="KW-1133">Transmembrane helix</keyword>
<protein>
    <submittedName>
        <fullName evidence="2">Uncharacterized protein</fullName>
    </submittedName>
</protein>
<keyword evidence="1" id="KW-0812">Transmembrane</keyword>
<reference evidence="2" key="1">
    <citation type="journal article" date="2022" name="Clin. Infect. Dis.">
        <title>Association between Clostridium innocuum and antibiotic-associated diarrhea in adults and children: A cross-sectional study and comparative genomics analysis.</title>
        <authorList>
            <person name="Cherny K.E."/>
            <person name="Muscat E.B."/>
            <person name="Balaji A."/>
            <person name="Mukherjee J."/>
            <person name="Ozer E.A."/>
            <person name="Angarone M.P."/>
            <person name="Hauser A.R."/>
            <person name="Sichel J.S."/>
            <person name="Amponsah E."/>
            <person name="Kociolek L.K."/>
        </authorList>
    </citation>
    <scope>NUCLEOTIDE SEQUENCE</scope>
    <source>
        <strain evidence="2">NU1-AC-029v</strain>
    </source>
</reference>
<name>A0AAP2UQY3_CLOIN</name>
<evidence type="ECO:0000313" key="3">
    <source>
        <dbReference type="Proteomes" id="UP001203972"/>
    </source>
</evidence>
<dbReference type="Proteomes" id="UP001203972">
    <property type="component" value="Unassembled WGS sequence"/>
</dbReference>
<dbReference type="RefSeq" id="WP_008816467.1">
    <property type="nucleotide sequence ID" value="NZ_CABKQS010000001.1"/>
</dbReference>
<organism evidence="2 3">
    <name type="scientific">Clostridium innocuum</name>
    <dbReference type="NCBI Taxonomy" id="1522"/>
    <lineage>
        <taxon>Bacteria</taxon>
        <taxon>Bacillati</taxon>
        <taxon>Bacillota</taxon>
        <taxon>Clostridia</taxon>
        <taxon>Eubacteriales</taxon>
        <taxon>Clostridiaceae</taxon>
        <taxon>Clostridium</taxon>
    </lineage>
</organism>
<feature type="transmembrane region" description="Helical" evidence="1">
    <location>
        <begin position="6"/>
        <end position="26"/>
    </location>
</feature>
<evidence type="ECO:0000313" key="2">
    <source>
        <dbReference type="EMBL" id="MCR0234771.1"/>
    </source>
</evidence>
<sequence>MNTLVAFINASVSLITALLVVPTKIIEFIFNRYEDKYFIEIIRNIQDYDKK</sequence>
<evidence type="ECO:0000256" key="1">
    <source>
        <dbReference type="SAM" id="Phobius"/>
    </source>
</evidence>
<accession>A0AAP2UQY3</accession>
<dbReference type="AlphaFoldDB" id="A0AAP2UQY3"/>
<dbReference type="EMBL" id="JAKTMA010000040">
    <property type="protein sequence ID" value="MCR0234771.1"/>
    <property type="molecule type" value="Genomic_DNA"/>
</dbReference>
<keyword evidence="1" id="KW-0472">Membrane</keyword>
<comment type="caution">
    <text evidence="2">The sequence shown here is derived from an EMBL/GenBank/DDBJ whole genome shotgun (WGS) entry which is preliminary data.</text>
</comment>
<gene>
    <name evidence="2" type="ORF">MKC95_18560</name>
</gene>